<reference evidence="2" key="1">
    <citation type="journal article" date="2020" name="Fungal Divers.">
        <title>Resolving the Mortierellaceae phylogeny through synthesis of multi-gene phylogenetics and phylogenomics.</title>
        <authorList>
            <person name="Vandepol N."/>
            <person name="Liber J."/>
            <person name="Desiro A."/>
            <person name="Na H."/>
            <person name="Kennedy M."/>
            <person name="Barry K."/>
            <person name="Grigoriev I.V."/>
            <person name="Miller A.N."/>
            <person name="O'Donnell K."/>
            <person name="Stajich J.E."/>
            <person name="Bonito G."/>
        </authorList>
    </citation>
    <scope>NUCLEOTIDE SEQUENCE</scope>
    <source>
        <strain evidence="2">NVP60</strain>
    </source>
</reference>
<name>A0A9P6UHM0_9FUNG</name>
<dbReference type="EMBL" id="JAAAIN010001855">
    <property type="protein sequence ID" value="KAG0299702.1"/>
    <property type="molecule type" value="Genomic_DNA"/>
</dbReference>
<dbReference type="Proteomes" id="UP000823405">
    <property type="component" value="Unassembled WGS sequence"/>
</dbReference>
<dbReference type="AlphaFoldDB" id="A0A9P6UHM0"/>
<evidence type="ECO:0000256" key="1">
    <source>
        <dbReference type="SAM" id="MobiDB-lite"/>
    </source>
</evidence>
<feature type="compositionally biased region" description="Polar residues" evidence="1">
    <location>
        <begin position="42"/>
        <end position="51"/>
    </location>
</feature>
<keyword evidence="3" id="KW-1185">Reference proteome</keyword>
<proteinExistence type="predicted"/>
<protein>
    <submittedName>
        <fullName evidence="2">Uncharacterized protein</fullName>
    </submittedName>
</protein>
<organism evidence="2 3">
    <name type="scientific">Linnemannia gamsii</name>
    <dbReference type="NCBI Taxonomy" id="64522"/>
    <lineage>
        <taxon>Eukaryota</taxon>
        <taxon>Fungi</taxon>
        <taxon>Fungi incertae sedis</taxon>
        <taxon>Mucoromycota</taxon>
        <taxon>Mortierellomycotina</taxon>
        <taxon>Mortierellomycetes</taxon>
        <taxon>Mortierellales</taxon>
        <taxon>Mortierellaceae</taxon>
        <taxon>Linnemannia</taxon>
    </lineage>
</organism>
<feature type="non-terminal residue" evidence="2">
    <location>
        <position position="1"/>
    </location>
</feature>
<accession>A0A9P6UHM0</accession>
<feature type="compositionally biased region" description="Low complexity" evidence="1">
    <location>
        <begin position="1"/>
        <end position="23"/>
    </location>
</feature>
<comment type="caution">
    <text evidence="2">The sequence shown here is derived from an EMBL/GenBank/DDBJ whole genome shotgun (WGS) entry which is preliminary data.</text>
</comment>
<evidence type="ECO:0000313" key="3">
    <source>
        <dbReference type="Proteomes" id="UP000823405"/>
    </source>
</evidence>
<evidence type="ECO:0000313" key="2">
    <source>
        <dbReference type="EMBL" id="KAG0299702.1"/>
    </source>
</evidence>
<sequence>SQPEQQFQPQPQPLQYQTQTPFTAVSPSSTSTDLSTVVRPPSTATISPSSDFNTVAGPMVMSAIPPPITAINSNHALSAENFISDLTSPMANACWENQGQMVQQLVSSDGVLPVNINSSSAAHQALSIAAVAQSQALCSTASLLPHADHAAAATLSSIAPQPNPESVVAMAANSHAPTALVAPVAHTAAVVVPGIHPDFNADMVMDWDCDEDIETYFDFTAMAGGDSTQNTEQAMLSALAAISNVNGLGQGLARMAFTDRSRRGDPFFGAPAPPTVPEESEEARQATNLTATQLEFENQGGGGGQNGWWQ</sequence>
<gene>
    <name evidence="2" type="ORF">BGZ97_003581</name>
</gene>
<feature type="region of interest" description="Disordered" evidence="1">
    <location>
        <begin position="1"/>
        <end position="51"/>
    </location>
</feature>
<feature type="compositionally biased region" description="Polar residues" evidence="1">
    <location>
        <begin position="25"/>
        <end position="35"/>
    </location>
</feature>
<feature type="region of interest" description="Disordered" evidence="1">
    <location>
        <begin position="263"/>
        <end position="286"/>
    </location>
</feature>